<evidence type="ECO:0000256" key="1">
    <source>
        <dbReference type="SAM" id="MobiDB-lite"/>
    </source>
</evidence>
<reference evidence="2 3" key="1">
    <citation type="submission" date="2019-04" db="EMBL/GenBank/DDBJ databases">
        <authorList>
            <person name="Van Vliet M D."/>
        </authorList>
    </citation>
    <scope>NUCLEOTIDE SEQUENCE [LARGE SCALE GENOMIC DNA]</scope>
    <source>
        <strain evidence="2 3">F21</strain>
    </source>
</reference>
<evidence type="ECO:0000313" key="2">
    <source>
        <dbReference type="EMBL" id="VGO22316.1"/>
    </source>
</evidence>
<feature type="region of interest" description="Disordered" evidence="1">
    <location>
        <begin position="100"/>
        <end position="130"/>
    </location>
</feature>
<dbReference type="Proteomes" id="UP000346198">
    <property type="component" value="Unassembled WGS sequence"/>
</dbReference>
<evidence type="ECO:0000313" key="3">
    <source>
        <dbReference type="Proteomes" id="UP000346198"/>
    </source>
</evidence>
<dbReference type="EMBL" id="CAAHFH010000002">
    <property type="protein sequence ID" value="VGO22316.1"/>
    <property type="molecule type" value="Genomic_DNA"/>
</dbReference>
<accession>A0A6C2UTS9</accession>
<organism evidence="2 3">
    <name type="scientific">Pontiella sulfatireligans</name>
    <dbReference type="NCBI Taxonomy" id="2750658"/>
    <lineage>
        <taxon>Bacteria</taxon>
        <taxon>Pseudomonadati</taxon>
        <taxon>Kiritimatiellota</taxon>
        <taxon>Kiritimatiellia</taxon>
        <taxon>Kiritimatiellales</taxon>
        <taxon>Pontiellaceae</taxon>
        <taxon>Pontiella</taxon>
    </lineage>
</organism>
<feature type="compositionally biased region" description="Pro residues" evidence="1">
    <location>
        <begin position="117"/>
        <end position="126"/>
    </location>
</feature>
<keyword evidence="3" id="KW-1185">Reference proteome</keyword>
<dbReference type="AlphaFoldDB" id="A0A6C2UTS9"/>
<sequence>MGYVVAGSHRIERCKHKNTPPPPPRKWTTAMAIIDKYTDALKSIPAPGGDGCHASLLGASTLGIMAGLTEQQILADVRVSIPSGKRRVSDREIIDAIKRARMDTQPLGEKSDHKPVSPRPRPPEPLIKPSYSDHLIQKGTGFTELDFINASPVPLIYEPQHDARLILETLYRPDDILFIGERYDTVVHPVSEWLRIIDKQGTAGLPHIVPNPVTGGKHPAQSRKPSFRCDAAIKSFRFCIIEFDNLSRAEQLAFWAAVPLPVAALIDSGNKSVHGWIAVEGVSTNQEWEEQIKIELYARRFIPMGVDPSCRNESRLSRLPGHLRAGTQRYQRLLYLNPSPKPKPIL</sequence>
<protein>
    <submittedName>
        <fullName evidence="2">Uncharacterized protein</fullName>
    </submittedName>
</protein>
<name>A0A6C2UTS9_9BACT</name>
<gene>
    <name evidence="2" type="ORF">SCARR_04399</name>
</gene>
<proteinExistence type="predicted"/>